<feature type="transmembrane region" description="Helical" evidence="6">
    <location>
        <begin position="633"/>
        <end position="657"/>
    </location>
</feature>
<keyword evidence="2 6" id="KW-0812">Transmembrane</keyword>
<feature type="transmembrane region" description="Helical" evidence="6">
    <location>
        <begin position="543"/>
        <end position="561"/>
    </location>
</feature>
<dbReference type="Gene3D" id="1.10.287.1490">
    <property type="match status" value="1"/>
</dbReference>
<keyword evidence="5" id="KW-0175">Coiled coil</keyword>
<protein>
    <submittedName>
        <fullName evidence="8">YhgE/Pip domain-containing protein</fullName>
    </submittedName>
</protein>
<dbReference type="PANTHER" id="PTHR43077">
    <property type="entry name" value="TRANSPORT PERMEASE YVFS-RELATED"/>
    <property type="match status" value="1"/>
</dbReference>
<evidence type="ECO:0000256" key="3">
    <source>
        <dbReference type="ARBA" id="ARBA00022989"/>
    </source>
</evidence>
<evidence type="ECO:0000256" key="2">
    <source>
        <dbReference type="ARBA" id="ARBA00022692"/>
    </source>
</evidence>
<dbReference type="RefSeq" id="WP_150394669.1">
    <property type="nucleotide sequence ID" value="NZ_RZJP01000004.1"/>
</dbReference>
<feature type="transmembrane region" description="Helical" evidence="6">
    <location>
        <begin position="663"/>
        <end position="681"/>
    </location>
</feature>
<dbReference type="InterPro" id="IPR013525">
    <property type="entry name" value="ABC2_TM"/>
</dbReference>
<dbReference type="GO" id="GO:0016020">
    <property type="term" value="C:membrane"/>
    <property type="evidence" value="ECO:0007669"/>
    <property type="project" value="UniProtKB-SubCell"/>
</dbReference>
<dbReference type="NCBIfam" id="TIGR03062">
    <property type="entry name" value="pip_yhgE_Cterm"/>
    <property type="match status" value="1"/>
</dbReference>
<feature type="transmembrane region" description="Helical" evidence="6">
    <location>
        <begin position="20"/>
        <end position="38"/>
    </location>
</feature>
<accession>A0A5M9ZA61</accession>
<name>A0A5M9ZA61_9BIFI</name>
<keyword evidence="4 6" id="KW-0472">Membrane</keyword>
<evidence type="ECO:0000256" key="4">
    <source>
        <dbReference type="ARBA" id="ARBA00023136"/>
    </source>
</evidence>
<dbReference type="Pfam" id="PF12698">
    <property type="entry name" value="ABC2_membrane_3"/>
    <property type="match status" value="1"/>
</dbReference>
<feature type="coiled-coil region" evidence="5">
    <location>
        <begin position="369"/>
        <end position="403"/>
    </location>
</feature>
<evidence type="ECO:0000256" key="5">
    <source>
        <dbReference type="SAM" id="Coils"/>
    </source>
</evidence>
<comment type="caution">
    <text evidence="8">The sequence shown here is derived from an EMBL/GenBank/DDBJ whole genome shotgun (WGS) entry which is preliminary data.</text>
</comment>
<dbReference type="InterPro" id="IPR051328">
    <property type="entry name" value="T7SS_ABC-Transporter"/>
</dbReference>
<dbReference type="NCBIfam" id="TIGR03061">
    <property type="entry name" value="pip_yhgE_Nterm"/>
    <property type="match status" value="1"/>
</dbReference>
<feature type="transmembrane region" description="Helical" evidence="6">
    <location>
        <begin position="747"/>
        <end position="768"/>
    </location>
</feature>
<reference evidence="8 9" key="1">
    <citation type="journal article" date="2019" name="Syst. Appl. Microbiol.">
        <title>Characterization of Bifidobacterium species in feaces of the Egyptian fruit bat: Description of B. vespertilionis sp. nov. and B. rousetti sp. nov.</title>
        <authorList>
            <person name="Modesto M."/>
            <person name="Satti M."/>
            <person name="Watanabe K."/>
            <person name="Puglisi E."/>
            <person name="Morelli L."/>
            <person name="Huang C.-H."/>
            <person name="Liou J.-S."/>
            <person name="Miyashita M."/>
            <person name="Tamura T."/>
            <person name="Saito S."/>
            <person name="Mori K."/>
            <person name="Huang L."/>
            <person name="Sciavilla P."/>
            <person name="Sandri C."/>
            <person name="Spiezio C."/>
            <person name="Vitali F."/>
            <person name="Cavalieri D."/>
            <person name="Perpetuini G."/>
            <person name="Tofalo R."/>
            <person name="Bonetti A."/>
            <person name="Arita M."/>
            <person name="Mattarelli P."/>
        </authorList>
    </citation>
    <scope>NUCLEOTIDE SEQUENCE [LARGE SCALE GENOMIC DNA]</scope>
    <source>
        <strain evidence="8 9">RST27</strain>
    </source>
</reference>
<evidence type="ECO:0000256" key="6">
    <source>
        <dbReference type="SAM" id="Phobius"/>
    </source>
</evidence>
<dbReference type="AlphaFoldDB" id="A0A5M9ZA61"/>
<organism evidence="8 9">
    <name type="scientific">Bifidobacterium callitrichos</name>
    <dbReference type="NCBI Taxonomy" id="762209"/>
    <lineage>
        <taxon>Bacteria</taxon>
        <taxon>Bacillati</taxon>
        <taxon>Actinomycetota</taxon>
        <taxon>Actinomycetes</taxon>
        <taxon>Bifidobacteriales</taxon>
        <taxon>Bifidobacteriaceae</taxon>
        <taxon>Bifidobacterium</taxon>
    </lineage>
</organism>
<gene>
    <name evidence="8" type="ORF">EMB92_09375</name>
</gene>
<dbReference type="GO" id="GO:0140359">
    <property type="term" value="F:ABC-type transporter activity"/>
    <property type="evidence" value="ECO:0007669"/>
    <property type="project" value="InterPro"/>
</dbReference>
<keyword evidence="3 6" id="KW-1133">Transmembrane helix</keyword>
<feature type="domain" description="ABC-2 type transporter transmembrane" evidence="7">
    <location>
        <begin position="623"/>
        <end position="766"/>
    </location>
</feature>
<dbReference type="InterPro" id="IPR017501">
    <property type="entry name" value="Phage_infect_YhgE_C"/>
</dbReference>
<feature type="transmembrane region" description="Helical" evidence="6">
    <location>
        <begin position="693"/>
        <end position="712"/>
    </location>
</feature>
<evidence type="ECO:0000313" key="8">
    <source>
        <dbReference type="EMBL" id="KAA8815390.1"/>
    </source>
</evidence>
<dbReference type="Gene3D" id="3.40.1710.10">
    <property type="entry name" value="abc type-2 transporter like domain"/>
    <property type="match status" value="1"/>
</dbReference>
<dbReference type="EMBL" id="RZJP01000004">
    <property type="protein sequence ID" value="KAA8815390.1"/>
    <property type="molecule type" value="Genomic_DNA"/>
</dbReference>
<evidence type="ECO:0000256" key="1">
    <source>
        <dbReference type="ARBA" id="ARBA00004141"/>
    </source>
</evidence>
<dbReference type="Proteomes" id="UP000326060">
    <property type="component" value="Unassembled WGS sequence"/>
</dbReference>
<dbReference type="InterPro" id="IPR017500">
    <property type="entry name" value="Phage_infect_YhgE_N"/>
</dbReference>
<comment type="subcellular location">
    <subcellularLocation>
        <location evidence="1">Membrane</location>
        <topology evidence="1">Multi-pass membrane protein</topology>
    </subcellularLocation>
</comment>
<proteinExistence type="predicted"/>
<dbReference type="PANTHER" id="PTHR43077:SF10">
    <property type="entry name" value="TRANSPORT PERMEASE PROTEIN"/>
    <property type="match status" value="1"/>
</dbReference>
<sequence>MRNIWRIFARDVQQATRNVIAIIVAMGLVIVPALYAWYNIAASWDPYGNTKALKVAVANTDKGYKSDLMPVTINVGETVVSALRANHQLDWQFVGEDKAIDGVHSGEYYAALVIPSSFSADMMTLFSTKVKHAELDYYLNEKINPIAPHITDEGASTVATTIDQTFVTTIGQVAIGLASNVAKYADTPQMKQYVTNATGHIKAMSSQLKSASAQVGAYASLIKSTEGLVASTDKLLGSTGSAAADAKQAMTQAKSGADGLKNVMSSASAQAEAALRRADKAYAEVSKEIDAAFDDVKVQTGQTSAALRTLQGKVQAHADAYGQYAESLRALAGSATLPAVKDALNAAADQAADTQAKLSSAATALGDAAQRIDDDTADAERTRAELKAQVADARAAVDKAADTYRTTLKPQLTALETSIDELTAQTGTVIDRLSGATGGMASLADGIGGGLKEARGALGDVSKALTDSAAKLDDLDAKFATLTSGLSGASGAGGTSGAGAGANGLSAIMSADPEEIASLLSAPVQVDRKAIYPIANYGSAMTPFYTILSIWVGAIVLAAMMKVSISDHEKAVILGLGNNLPLGSDVGLREAVRIGRAAGPGAMLDVLRKPHSESPGNARQFGLRLHQEYFGRYMIFGLFALLQGTLVCLGDLFYLGVQCKHPFLFLMTGWLASLVFSNLVYTLTVSFGDIGKAIAVVLLVMQVAGSGGTFPVETLPPFFQVIAKWLLFPYGVDAMHSAMAGYYGMEYWISMGKLALFLVPSLLLGLMLRKPVIRLNDWIIRNLESTKVM</sequence>
<evidence type="ECO:0000313" key="9">
    <source>
        <dbReference type="Proteomes" id="UP000326060"/>
    </source>
</evidence>
<evidence type="ECO:0000259" key="7">
    <source>
        <dbReference type="Pfam" id="PF12698"/>
    </source>
</evidence>